<name>A0AAP0IW16_9MAGN</name>
<evidence type="ECO:0000256" key="1">
    <source>
        <dbReference type="SAM" id="MobiDB-lite"/>
    </source>
</evidence>
<protein>
    <submittedName>
        <fullName evidence="3">Uncharacterized protein</fullName>
    </submittedName>
</protein>
<gene>
    <name evidence="3" type="ORF">Sjap_012420</name>
</gene>
<evidence type="ECO:0000313" key="3">
    <source>
        <dbReference type="EMBL" id="KAK9122818.1"/>
    </source>
</evidence>
<organism evidence="3 4">
    <name type="scientific">Stephania japonica</name>
    <dbReference type="NCBI Taxonomy" id="461633"/>
    <lineage>
        <taxon>Eukaryota</taxon>
        <taxon>Viridiplantae</taxon>
        <taxon>Streptophyta</taxon>
        <taxon>Embryophyta</taxon>
        <taxon>Tracheophyta</taxon>
        <taxon>Spermatophyta</taxon>
        <taxon>Magnoliopsida</taxon>
        <taxon>Ranunculales</taxon>
        <taxon>Menispermaceae</taxon>
        <taxon>Menispermoideae</taxon>
        <taxon>Cissampelideae</taxon>
        <taxon>Stephania</taxon>
    </lineage>
</organism>
<dbReference type="AlphaFoldDB" id="A0AAP0IW16"/>
<feature type="chain" id="PRO_5042885221" evidence="2">
    <location>
        <begin position="21"/>
        <end position="131"/>
    </location>
</feature>
<feature type="region of interest" description="Disordered" evidence="1">
    <location>
        <begin position="44"/>
        <end position="80"/>
    </location>
</feature>
<dbReference type="EMBL" id="JBBNAE010000005">
    <property type="protein sequence ID" value="KAK9122818.1"/>
    <property type="molecule type" value="Genomic_DNA"/>
</dbReference>
<feature type="signal peptide" evidence="2">
    <location>
        <begin position="1"/>
        <end position="20"/>
    </location>
</feature>
<proteinExistence type="predicted"/>
<dbReference type="Proteomes" id="UP001417504">
    <property type="component" value="Unassembled WGS sequence"/>
</dbReference>
<evidence type="ECO:0000313" key="4">
    <source>
        <dbReference type="Proteomes" id="UP001417504"/>
    </source>
</evidence>
<reference evidence="3 4" key="1">
    <citation type="submission" date="2024-01" db="EMBL/GenBank/DDBJ databases">
        <title>Genome assemblies of Stephania.</title>
        <authorList>
            <person name="Yang L."/>
        </authorList>
    </citation>
    <scope>NUCLEOTIDE SEQUENCE [LARGE SCALE GENOMIC DNA]</scope>
    <source>
        <strain evidence="3">QJT</strain>
        <tissue evidence="3">Leaf</tissue>
    </source>
</reference>
<comment type="caution">
    <text evidence="3">The sequence shown here is derived from an EMBL/GenBank/DDBJ whole genome shotgun (WGS) entry which is preliminary data.</text>
</comment>
<evidence type="ECO:0000256" key="2">
    <source>
        <dbReference type="SAM" id="SignalP"/>
    </source>
</evidence>
<feature type="compositionally biased region" description="Gly residues" evidence="1">
    <location>
        <begin position="64"/>
        <end position="78"/>
    </location>
</feature>
<keyword evidence="4" id="KW-1185">Reference proteome</keyword>
<keyword evidence="2" id="KW-0732">Signal</keyword>
<accession>A0AAP0IW16</accession>
<sequence>MGLLEKICLLFFFIIIYVSGNESSMEETLPLPRRGLVLNNMVSTQKPSHGGMGGPAGAAAPGEAAGGGGGGEGEGEGGPSERIGAALIVVPIIVAAHSRFNRTSNAPRDGTGGVPAAAAITGSILASLVWM</sequence>